<gene>
    <name evidence="2" type="ORF">HanXRQr2_Chr07g0287691</name>
</gene>
<dbReference type="Gramene" id="mRNA:HanXRQr2_Chr07g0287691">
    <property type="protein sequence ID" value="mRNA:HanXRQr2_Chr07g0287691"/>
    <property type="gene ID" value="HanXRQr2_Chr07g0287691"/>
</dbReference>
<sequence length="336" mass="36772">MIIMLQVHMSSSESGLSEDQDPMAVVSDDEVASAPEVFTSDTESDPEILSEDDDDFQPFALPDFGDDIPFVDDVLAAGLRLYATNLDDDNAMSAAPSSPVRAPTAPPIHDHVPEPISAPLDLPPIAPVVSQPPPAVFVPPIPGSPLPPFVTEEHNTDLPVVFRHEIPAPRRGEGTSRQPPSFNPFASADFPPIPQITPFDSDPFDQPFRWFPPYTMPISDPYHPSHHIGYTRDDLLLSLRLQFEILSRKVLELEFGEGARRCPFPSYPPSVPPPSSLIPFVSPSAAPSTIGGFDARFLTAEQQISYLVCRVHELEDELAHLRSLIFFPPPPPPPSS</sequence>
<evidence type="ECO:0000313" key="3">
    <source>
        <dbReference type="Proteomes" id="UP000215914"/>
    </source>
</evidence>
<organism evidence="2 3">
    <name type="scientific">Helianthus annuus</name>
    <name type="common">Common sunflower</name>
    <dbReference type="NCBI Taxonomy" id="4232"/>
    <lineage>
        <taxon>Eukaryota</taxon>
        <taxon>Viridiplantae</taxon>
        <taxon>Streptophyta</taxon>
        <taxon>Embryophyta</taxon>
        <taxon>Tracheophyta</taxon>
        <taxon>Spermatophyta</taxon>
        <taxon>Magnoliopsida</taxon>
        <taxon>eudicotyledons</taxon>
        <taxon>Gunneridae</taxon>
        <taxon>Pentapetalae</taxon>
        <taxon>asterids</taxon>
        <taxon>campanulids</taxon>
        <taxon>Asterales</taxon>
        <taxon>Asteraceae</taxon>
        <taxon>Asteroideae</taxon>
        <taxon>Heliantheae alliance</taxon>
        <taxon>Heliantheae</taxon>
        <taxon>Helianthus</taxon>
    </lineage>
</organism>
<dbReference type="Proteomes" id="UP000215914">
    <property type="component" value="Unassembled WGS sequence"/>
</dbReference>
<evidence type="ECO:0000313" key="2">
    <source>
        <dbReference type="EMBL" id="KAF5798012.1"/>
    </source>
</evidence>
<accession>A0A9K3IJZ2</accession>
<keyword evidence="3" id="KW-1185">Reference proteome</keyword>
<name>A0A9K3IJZ2_HELAN</name>
<comment type="caution">
    <text evidence="2">The sequence shown here is derived from an EMBL/GenBank/DDBJ whole genome shotgun (WGS) entry which is preliminary data.</text>
</comment>
<evidence type="ECO:0000256" key="1">
    <source>
        <dbReference type="SAM" id="MobiDB-lite"/>
    </source>
</evidence>
<dbReference type="AlphaFoldDB" id="A0A9K3IJZ2"/>
<feature type="region of interest" description="Disordered" evidence="1">
    <location>
        <begin position="92"/>
        <end position="116"/>
    </location>
</feature>
<dbReference type="EMBL" id="MNCJ02000322">
    <property type="protein sequence ID" value="KAF5798012.1"/>
    <property type="molecule type" value="Genomic_DNA"/>
</dbReference>
<feature type="region of interest" description="Disordered" evidence="1">
    <location>
        <begin position="9"/>
        <end position="56"/>
    </location>
</feature>
<proteinExistence type="predicted"/>
<reference evidence="2" key="1">
    <citation type="journal article" date="2017" name="Nature">
        <title>The sunflower genome provides insights into oil metabolism, flowering and Asterid evolution.</title>
        <authorList>
            <person name="Badouin H."/>
            <person name="Gouzy J."/>
            <person name="Grassa C.J."/>
            <person name="Murat F."/>
            <person name="Staton S.E."/>
            <person name="Cottret L."/>
            <person name="Lelandais-Briere C."/>
            <person name="Owens G.L."/>
            <person name="Carrere S."/>
            <person name="Mayjonade B."/>
            <person name="Legrand L."/>
            <person name="Gill N."/>
            <person name="Kane N.C."/>
            <person name="Bowers J.E."/>
            <person name="Hubner S."/>
            <person name="Bellec A."/>
            <person name="Berard A."/>
            <person name="Berges H."/>
            <person name="Blanchet N."/>
            <person name="Boniface M.C."/>
            <person name="Brunel D."/>
            <person name="Catrice O."/>
            <person name="Chaidir N."/>
            <person name="Claudel C."/>
            <person name="Donnadieu C."/>
            <person name="Faraut T."/>
            <person name="Fievet G."/>
            <person name="Helmstetter N."/>
            <person name="King M."/>
            <person name="Knapp S.J."/>
            <person name="Lai Z."/>
            <person name="Le Paslier M.C."/>
            <person name="Lippi Y."/>
            <person name="Lorenzon L."/>
            <person name="Mandel J.R."/>
            <person name="Marage G."/>
            <person name="Marchand G."/>
            <person name="Marquand E."/>
            <person name="Bret-Mestries E."/>
            <person name="Morien E."/>
            <person name="Nambeesan S."/>
            <person name="Nguyen T."/>
            <person name="Pegot-Espagnet P."/>
            <person name="Pouilly N."/>
            <person name="Raftis F."/>
            <person name="Sallet E."/>
            <person name="Schiex T."/>
            <person name="Thomas J."/>
            <person name="Vandecasteele C."/>
            <person name="Vares D."/>
            <person name="Vear F."/>
            <person name="Vautrin S."/>
            <person name="Crespi M."/>
            <person name="Mangin B."/>
            <person name="Burke J.M."/>
            <person name="Salse J."/>
            <person name="Munos S."/>
            <person name="Vincourt P."/>
            <person name="Rieseberg L.H."/>
            <person name="Langlade N.B."/>
        </authorList>
    </citation>
    <scope>NUCLEOTIDE SEQUENCE</scope>
    <source>
        <tissue evidence="2">Leaves</tissue>
    </source>
</reference>
<feature type="compositionally biased region" description="Acidic residues" evidence="1">
    <location>
        <begin position="16"/>
        <end position="31"/>
    </location>
</feature>
<reference evidence="2" key="2">
    <citation type="submission" date="2020-06" db="EMBL/GenBank/DDBJ databases">
        <title>Helianthus annuus Genome sequencing and assembly Release 2.</title>
        <authorList>
            <person name="Gouzy J."/>
            <person name="Langlade N."/>
            <person name="Munos S."/>
        </authorList>
    </citation>
    <scope>NUCLEOTIDE SEQUENCE</scope>
    <source>
        <tissue evidence="2">Leaves</tissue>
    </source>
</reference>
<protein>
    <submittedName>
        <fullName evidence="2">Uncharacterized protein</fullName>
    </submittedName>
</protein>
<feature type="compositionally biased region" description="Acidic residues" evidence="1">
    <location>
        <begin position="42"/>
        <end position="56"/>
    </location>
</feature>